<accession>A0ABW3WJ20</accession>
<comment type="caution">
    <text evidence="2">The sequence shown here is derived from an EMBL/GenBank/DDBJ whole genome shotgun (WGS) entry which is preliminary data.</text>
</comment>
<sequence length="111" mass="12919">MNRPSSHSRRVHSNVQIHGDQDFDRPRRSAYPANPELRVQFHDPVSYRHIRGPYRVSIQLEAPVIEWGTNGRCWAFLADFDDESLLRIMADFRQATDDRRGAFGRPFGARP</sequence>
<evidence type="ECO:0000256" key="1">
    <source>
        <dbReference type="SAM" id="MobiDB-lite"/>
    </source>
</evidence>
<gene>
    <name evidence="2" type="ORF">ACFQ4M_17040</name>
</gene>
<dbReference type="EMBL" id="JBHTMC010000032">
    <property type="protein sequence ID" value="MFD1265280.1"/>
    <property type="molecule type" value="Genomic_DNA"/>
</dbReference>
<evidence type="ECO:0000313" key="2">
    <source>
        <dbReference type="EMBL" id="MFD1265280.1"/>
    </source>
</evidence>
<evidence type="ECO:0008006" key="4">
    <source>
        <dbReference type="Google" id="ProtNLM"/>
    </source>
</evidence>
<feature type="region of interest" description="Disordered" evidence="1">
    <location>
        <begin position="1"/>
        <end position="34"/>
    </location>
</feature>
<evidence type="ECO:0000313" key="3">
    <source>
        <dbReference type="Proteomes" id="UP001597158"/>
    </source>
</evidence>
<reference evidence="3" key="1">
    <citation type="journal article" date="2019" name="Int. J. Syst. Evol. Microbiol.">
        <title>The Global Catalogue of Microorganisms (GCM) 10K type strain sequencing project: providing services to taxonomists for standard genome sequencing and annotation.</title>
        <authorList>
            <consortium name="The Broad Institute Genomics Platform"/>
            <consortium name="The Broad Institute Genome Sequencing Center for Infectious Disease"/>
            <person name="Wu L."/>
            <person name="Ma J."/>
        </authorList>
    </citation>
    <scope>NUCLEOTIDE SEQUENCE [LARGE SCALE GENOMIC DNA]</scope>
    <source>
        <strain evidence="3">CCUG 48884</strain>
    </source>
</reference>
<name>A0ABW3WJ20_9RHOO</name>
<proteinExistence type="predicted"/>
<organism evidence="2 3">
    <name type="scientific">Thauera mechernichensis</name>
    <dbReference type="NCBI Taxonomy" id="82788"/>
    <lineage>
        <taxon>Bacteria</taxon>
        <taxon>Pseudomonadati</taxon>
        <taxon>Pseudomonadota</taxon>
        <taxon>Betaproteobacteria</taxon>
        <taxon>Rhodocyclales</taxon>
        <taxon>Zoogloeaceae</taxon>
        <taxon>Thauera</taxon>
    </lineage>
</organism>
<dbReference type="Proteomes" id="UP001597158">
    <property type="component" value="Unassembled WGS sequence"/>
</dbReference>
<keyword evidence="3" id="KW-1185">Reference proteome</keyword>
<protein>
    <recommendedName>
        <fullName evidence="4">PilZ domain-containing protein</fullName>
    </recommendedName>
</protein>
<feature type="compositionally biased region" description="Basic residues" evidence="1">
    <location>
        <begin position="1"/>
        <end position="12"/>
    </location>
</feature>
<dbReference type="RefSeq" id="WP_277834292.1">
    <property type="nucleotide sequence ID" value="NZ_JARQZE010000012.1"/>
</dbReference>